<keyword evidence="6" id="KW-1185">Reference proteome</keyword>
<evidence type="ECO:0000313" key="5">
    <source>
        <dbReference type="EMBL" id="MDP5225602.1"/>
    </source>
</evidence>
<gene>
    <name evidence="5" type="ORF">Q9R02_00315</name>
</gene>
<dbReference type="SUPFAM" id="SSF46785">
    <property type="entry name" value="Winged helix' DNA-binding domain"/>
    <property type="match status" value="1"/>
</dbReference>
<organism evidence="5 6">
    <name type="scientific">Arthrobacter horti</name>
    <dbReference type="NCBI Taxonomy" id="3068273"/>
    <lineage>
        <taxon>Bacteria</taxon>
        <taxon>Bacillati</taxon>
        <taxon>Actinomycetota</taxon>
        <taxon>Actinomycetes</taxon>
        <taxon>Micrococcales</taxon>
        <taxon>Micrococcaceae</taxon>
        <taxon>Arthrobacter</taxon>
    </lineage>
</organism>
<dbReference type="Proteomes" id="UP001232725">
    <property type="component" value="Unassembled WGS sequence"/>
</dbReference>
<evidence type="ECO:0000256" key="2">
    <source>
        <dbReference type="ARBA" id="ARBA00023125"/>
    </source>
</evidence>
<dbReference type="PANTHER" id="PTHR43537:SF5">
    <property type="entry name" value="UXU OPERON TRANSCRIPTIONAL REGULATOR"/>
    <property type="match status" value="1"/>
</dbReference>
<dbReference type="PROSITE" id="PS50949">
    <property type="entry name" value="HTH_GNTR"/>
    <property type="match status" value="1"/>
</dbReference>
<keyword evidence="1" id="KW-0805">Transcription regulation</keyword>
<proteinExistence type="predicted"/>
<dbReference type="Gene3D" id="1.10.10.10">
    <property type="entry name" value="Winged helix-like DNA-binding domain superfamily/Winged helix DNA-binding domain"/>
    <property type="match status" value="1"/>
</dbReference>
<dbReference type="SMART" id="SM00895">
    <property type="entry name" value="FCD"/>
    <property type="match status" value="1"/>
</dbReference>
<name>A0ABT9IJ36_9MICC</name>
<dbReference type="RefSeq" id="WP_305994651.1">
    <property type="nucleotide sequence ID" value="NZ_JAVALS010000001.1"/>
</dbReference>
<dbReference type="PANTHER" id="PTHR43537">
    <property type="entry name" value="TRANSCRIPTIONAL REGULATOR, GNTR FAMILY"/>
    <property type="match status" value="1"/>
</dbReference>
<dbReference type="InterPro" id="IPR036390">
    <property type="entry name" value="WH_DNA-bd_sf"/>
</dbReference>
<reference evidence="5 6" key="1">
    <citation type="submission" date="2023-08" db="EMBL/GenBank/DDBJ databases">
        <title>Arthrobacter horti sp. nov., isolated from forest soil.</title>
        <authorList>
            <person name="Park M."/>
        </authorList>
    </citation>
    <scope>NUCLEOTIDE SEQUENCE [LARGE SCALE GENOMIC DNA]</scope>
    <source>
        <strain evidence="5 6">YJM1</strain>
    </source>
</reference>
<evidence type="ECO:0000259" key="4">
    <source>
        <dbReference type="PROSITE" id="PS50949"/>
    </source>
</evidence>
<evidence type="ECO:0000256" key="1">
    <source>
        <dbReference type="ARBA" id="ARBA00023015"/>
    </source>
</evidence>
<dbReference type="CDD" id="cd07377">
    <property type="entry name" value="WHTH_GntR"/>
    <property type="match status" value="1"/>
</dbReference>
<accession>A0ABT9IJ36</accession>
<comment type="caution">
    <text evidence="5">The sequence shown here is derived from an EMBL/GenBank/DDBJ whole genome shotgun (WGS) entry which is preliminary data.</text>
</comment>
<feature type="domain" description="HTH gntR-type" evidence="4">
    <location>
        <begin position="10"/>
        <end position="77"/>
    </location>
</feature>
<keyword evidence="2" id="KW-0238">DNA-binding</keyword>
<keyword evidence="3" id="KW-0804">Transcription</keyword>
<evidence type="ECO:0000313" key="6">
    <source>
        <dbReference type="Proteomes" id="UP001232725"/>
    </source>
</evidence>
<dbReference type="EMBL" id="JAVALS010000001">
    <property type="protein sequence ID" value="MDP5225602.1"/>
    <property type="molecule type" value="Genomic_DNA"/>
</dbReference>
<dbReference type="SMART" id="SM00345">
    <property type="entry name" value="HTH_GNTR"/>
    <property type="match status" value="1"/>
</dbReference>
<dbReference type="InterPro" id="IPR011711">
    <property type="entry name" value="GntR_C"/>
</dbReference>
<evidence type="ECO:0000256" key="3">
    <source>
        <dbReference type="ARBA" id="ARBA00023163"/>
    </source>
</evidence>
<dbReference type="InterPro" id="IPR000524">
    <property type="entry name" value="Tscrpt_reg_HTH_GntR"/>
</dbReference>
<sequence length="218" mass="24399">MTVHAPAPGRSLADQAYEQIKDRLVMLDIRPGEPLNDGQLAAELGMGRTPVREALKRLETDHLLVSYPRRGTFATSVDITELAAIWDIRLVLEPVAARRAAENATATLRLGMMEMIEQLRSLGDSGDGQRDLMRLDMEVHRMIYRAAGNPHLEDVLIRYDNLSTRIWCLVIERLPGFSSHVSEHAELLEAIVRGDGDRAAELALAHVTDFETEIRKVL</sequence>
<dbReference type="InterPro" id="IPR036388">
    <property type="entry name" value="WH-like_DNA-bd_sf"/>
</dbReference>
<dbReference type="InterPro" id="IPR008920">
    <property type="entry name" value="TF_FadR/GntR_C"/>
</dbReference>
<protein>
    <submittedName>
        <fullName evidence="5">GntR family transcriptional regulator</fullName>
    </submittedName>
</protein>
<dbReference type="Gene3D" id="1.20.120.530">
    <property type="entry name" value="GntR ligand-binding domain-like"/>
    <property type="match status" value="1"/>
</dbReference>
<dbReference type="Pfam" id="PF07729">
    <property type="entry name" value="FCD"/>
    <property type="match status" value="1"/>
</dbReference>
<dbReference type="Pfam" id="PF00392">
    <property type="entry name" value="GntR"/>
    <property type="match status" value="1"/>
</dbReference>
<dbReference type="SUPFAM" id="SSF48008">
    <property type="entry name" value="GntR ligand-binding domain-like"/>
    <property type="match status" value="1"/>
</dbReference>